<comment type="subcellular location">
    <subcellularLocation>
        <location evidence="1">Membrane</location>
        <topology evidence="1">Multi-pass membrane protein</topology>
    </subcellularLocation>
</comment>
<keyword evidence="15" id="KW-1185">Reference proteome</keyword>
<feature type="transmembrane region" description="Helical" evidence="12">
    <location>
        <begin position="90"/>
        <end position="109"/>
    </location>
</feature>
<dbReference type="PANTHER" id="PTHR43427:SF6">
    <property type="entry name" value="CHLORIDE CHANNEL PROTEIN CLC-E"/>
    <property type="match status" value="1"/>
</dbReference>
<evidence type="ECO:0000256" key="10">
    <source>
        <dbReference type="PROSITE-ProRule" id="PRU00703"/>
    </source>
</evidence>
<dbReference type="Pfam" id="PF00571">
    <property type="entry name" value="CBS"/>
    <property type="match status" value="2"/>
</dbReference>
<dbReference type="RefSeq" id="WP_255917998.1">
    <property type="nucleotide sequence ID" value="NZ_JANFNG010000001.1"/>
</dbReference>
<accession>A0ABT1PN94</accession>
<evidence type="ECO:0000256" key="8">
    <source>
        <dbReference type="ARBA" id="ARBA00023214"/>
    </source>
</evidence>
<dbReference type="Gene3D" id="1.10.3080.10">
    <property type="entry name" value="Clc chloride channel"/>
    <property type="match status" value="1"/>
</dbReference>
<keyword evidence="7" id="KW-0869">Chloride channel</keyword>
<evidence type="ECO:0000313" key="14">
    <source>
        <dbReference type="EMBL" id="MCQ4079143.1"/>
    </source>
</evidence>
<dbReference type="PROSITE" id="PS51371">
    <property type="entry name" value="CBS"/>
    <property type="match status" value="2"/>
</dbReference>
<dbReference type="Pfam" id="PF00654">
    <property type="entry name" value="Voltage_CLC"/>
    <property type="match status" value="1"/>
</dbReference>
<dbReference type="Gene3D" id="3.10.580.10">
    <property type="entry name" value="CBS-domain"/>
    <property type="match status" value="1"/>
</dbReference>
<dbReference type="InterPro" id="IPR046342">
    <property type="entry name" value="CBS_dom_sf"/>
</dbReference>
<dbReference type="InterPro" id="IPR050368">
    <property type="entry name" value="ClC-type_chloride_channel"/>
</dbReference>
<feature type="transmembrane region" description="Helical" evidence="12">
    <location>
        <begin position="295"/>
        <end position="312"/>
    </location>
</feature>
<evidence type="ECO:0000256" key="3">
    <source>
        <dbReference type="ARBA" id="ARBA00022692"/>
    </source>
</evidence>
<dbReference type="EMBL" id="JANFNG010000001">
    <property type="protein sequence ID" value="MCQ4079143.1"/>
    <property type="molecule type" value="Genomic_DNA"/>
</dbReference>
<keyword evidence="5" id="KW-0406">Ion transport</keyword>
<feature type="compositionally biased region" description="Basic residues" evidence="11">
    <location>
        <begin position="7"/>
        <end position="21"/>
    </location>
</feature>
<evidence type="ECO:0000256" key="9">
    <source>
        <dbReference type="ARBA" id="ARBA00023303"/>
    </source>
</evidence>
<name>A0ABT1PN94_9ACTN</name>
<feature type="transmembrane region" description="Helical" evidence="12">
    <location>
        <begin position="386"/>
        <end position="411"/>
    </location>
</feature>
<evidence type="ECO:0000256" key="12">
    <source>
        <dbReference type="SAM" id="Phobius"/>
    </source>
</evidence>
<feature type="domain" description="CBS" evidence="13">
    <location>
        <begin position="472"/>
        <end position="539"/>
    </location>
</feature>
<feature type="domain" description="CBS" evidence="13">
    <location>
        <begin position="542"/>
        <end position="601"/>
    </location>
</feature>
<keyword evidence="2" id="KW-0813">Transport</keyword>
<proteinExistence type="predicted"/>
<feature type="transmembrane region" description="Helical" evidence="12">
    <location>
        <begin position="222"/>
        <end position="239"/>
    </location>
</feature>
<keyword evidence="4 12" id="KW-1133">Transmembrane helix</keyword>
<feature type="transmembrane region" description="Helical" evidence="12">
    <location>
        <begin position="324"/>
        <end position="348"/>
    </location>
</feature>
<keyword evidence="10" id="KW-0129">CBS domain</keyword>
<feature type="transmembrane region" description="Helical" evidence="12">
    <location>
        <begin position="39"/>
        <end position="70"/>
    </location>
</feature>
<evidence type="ECO:0000256" key="1">
    <source>
        <dbReference type="ARBA" id="ARBA00004141"/>
    </source>
</evidence>
<feature type="region of interest" description="Disordered" evidence="11">
    <location>
        <begin position="1"/>
        <end position="21"/>
    </location>
</feature>
<dbReference type="SMART" id="SM00116">
    <property type="entry name" value="CBS"/>
    <property type="match status" value="1"/>
</dbReference>
<keyword evidence="9" id="KW-0407">Ion channel</keyword>
<feature type="transmembrane region" description="Helical" evidence="12">
    <location>
        <begin position="360"/>
        <end position="379"/>
    </location>
</feature>
<evidence type="ECO:0000256" key="2">
    <source>
        <dbReference type="ARBA" id="ARBA00022448"/>
    </source>
</evidence>
<reference evidence="14" key="1">
    <citation type="submission" date="2022-06" db="EMBL/GenBank/DDBJ databases">
        <title>Draft genome sequence of Streptomyces sp. RB6PN25 isolated from peat swamp forest in Thailand.</title>
        <authorList>
            <person name="Duangmal K."/>
            <person name="Klaysubun C."/>
        </authorList>
    </citation>
    <scope>NUCLEOTIDE SEQUENCE</scope>
    <source>
        <strain evidence="14">RB6PN25</strain>
    </source>
</reference>
<dbReference type="CDD" id="cd02205">
    <property type="entry name" value="CBS_pair_SF"/>
    <property type="match status" value="1"/>
</dbReference>
<evidence type="ECO:0000313" key="15">
    <source>
        <dbReference type="Proteomes" id="UP001057702"/>
    </source>
</evidence>
<evidence type="ECO:0000256" key="5">
    <source>
        <dbReference type="ARBA" id="ARBA00023065"/>
    </source>
</evidence>
<evidence type="ECO:0000256" key="4">
    <source>
        <dbReference type="ARBA" id="ARBA00022989"/>
    </source>
</evidence>
<dbReference type="SUPFAM" id="SSF81340">
    <property type="entry name" value="Clc chloride channel"/>
    <property type="match status" value="1"/>
</dbReference>
<comment type="caution">
    <text evidence="14">The sequence shown here is derived from an EMBL/GenBank/DDBJ whole genome shotgun (WGS) entry which is preliminary data.</text>
</comment>
<evidence type="ECO:0000256" key="6">
    <source>
        <dbReference type="ARBA" id="ARBA00023136"/>
    </source>
</evidence>
<organism evidence="14 15">
    <name type="scientific">Streptomyces humicola</name>
    <dbReference type="NCBI Taxonomy" id="2953240"/>
    <lineage>
        <taxon>Bacteria</taxon>
        <taxon>Bacillati</taxon>
        <taxon>Actinomycetota</taxon>
        <taxon>Actinomycetes</taxon>
        <taxon>Kitasatosporales</taxon>
        <taxon>Streptomycetaceae</taxon>
        <taxon>Streptomyces</taxon>
    </lineage>
</organism>
<keyword evidence="3 12" id="KW-0812">Transmembrane</keyword>
<dbReference type="InterPro" id="IPR014743">
    <property type="entry name" value="Cl-channel_core"/>
</dbReference>
<dbReference type="InterPro" id="IPR000644">
    <property type="entry name" value="CBS_dom"/>
</dbReference>
<feature type="transmembrane region" description="Helical" evidence="12">
    <location>
        <begin position="417"/>
        <end position="438"/>
    </location>
</feature>
<evidence type="ECO:0000256" key="11">
    <source>
        <dbReference type="SAM" id="MobiDB-lite"/>
    </source>
</evidence>
<dbReference type="PANTHER" id="PTHR43427">
    <property type="entry name" value="CHLORIDE CHANNEL PROTEIN CLC-E"/>
    <property type="match status" value="1"/>
</dbReference>
<sequence>MAQAHAARIRKKDNARRPIGHRHQPKVAHLGDFDVSPRVVVISLLALPIGAASALVAAGLLKLIALFTNLAFHFRFGFATSAPGDTPHRWLILVMPVIGGLVIGLMARYGSEKIRGHGMPEAIESILIGGSKVQPRVAVLKPLSSAISIGTGGPFGAEGPIIMTGGAVGSIVAQFLRVTADERKTLLVAGSAAGMAATFNAPLASILLAVELLLFEWRPRSYLPVAVAAVTATIVRGPILGTKPIFGGAHVPVHLQMSAYGLCIVAGVVAGLLALLATALVYFSEDTFAKLPIHWMWWPAIGGAIIGVGGMIEPRALGVGYDVIGQLLTGQATVGLIIGILVVKTLIWGLSLGSGTSGGVLAPIFMIGGALGAAEGLIFPHVSPGFWALVSLAGVLGGVMRSPLTGIVFCLELTHEINAIIPMVITASSAYLLSVIVLKRSVLTEKIARRGLHLTREYSVDPLEVHLVRHIETPHVAAFTADQTAAEATAMLQTAHQGKDADGLLAQRLYPVLNQDGRLTGVVTRAELLHGDPQDLRPLAELARPAITVHSEHTLREVASTMARHTVTRVLVVAQDEHQTVQGVLSLRQLLHARRIDLHEEHHSERILTLRLPRNPRRSTTDPTGSSAATPEHEAQTSRVGSAA</sequence>
<dbReference type="Proteomes" id="UP001057702">
    <property type="component" value="Unassembled WGS sequence"/>
</dbReference>
<feature type="transmembrane region" description="Helical" evidence="12">
    <location>
        <begin position="186"/>
        <end position="210"/>
    </location>
</feature>
<keyword evidence="8" id="KW-0868">Chloride</keyword>
<feature type="region of interest" description="Disordered" evidence="11">
    <location>
        <begin position="605"/>
        <end position="644"/>
    </location>
</feature>
<protein>
    <submittedName>
        <fullName evidence="14">Chloride channel protein</fullName>
    </submittedName>
</protein>
<gene>
    <name evidence="14" type="ORF">NGB36_00550</name>
</gene>
<keyword evidence="6 12" id="KW-0472">Membrane</keyword>
<dbReference type="CDD" id="cd00400">
    <property type="entry name" value="Voltage_gated_ClC"/>
    <property type="match status" value="1"/>
</dbReference>
<evidence type="ECO:0000259" key="13">
    <source>
        <dbReference type="PROSITE" id="PS51371"/>
    </source>
</evidence>
<dbReference type="SUPFAM" id="SSF54631">
    <property type="entry name" value="CBS-domain pair"/>
    <property type="match status" value="1"/>
</dbReference>
<dbReference type="PRINTS" id="PR00762">
    <property type="entry name" value="CLCHANNEL"/>
</dbReference>
<evidence type="ECO:0000256" key="7">
    <source>
        <dbReference type="ARBA" id="ARBA00023173"/>
    </source>
</evidence>
<feature type="transmembrane region" description="Helical" evidence="12">
    <location>
        <begin position="259"/>
        <end position="283"/>
    </location>
</feature>
<dbReference type="InterPro" id="IPR001807">
    <property type="entry name" value="ClC"/>
</dbReference>